<keyword evidence="2" id="KW-1185">Reference proteome</keyword>
<name>A0A137P0T9_CONC2</name>
<accession>A0A137P0T9</accession>
<protein>
    <submittedName>
        <fullName evidence="1">Uncharacterized protein</fullName>
    </submittedName>
</protein>
<evidence type="ECO:0000313" key="2">
    <source>
        <dbReference type="Proteomes" id="UP000070444"/>
    </source>
</evidence>
<proteinExistence type="predicted"/>
<sequence>MLIGYNSSRQESSVANWVYPIIVWLPDPSPTTVISFKASLNLDIAPTVKHEYVLTEASDYEMFDNVLGQHIMKTLTTDEVLLYNDDGDVLCGRGAGYLFSDFYPSDFIGSACPFAKKHELKCPTEEIVKVPSGNEWSQSTLLDLGLRIVDDHEFKNFFGIPEPNKLPHQAVVNTLSSLDGCELANISNPNILLKMQKIDSIKTLTDERRIIRNMAVKFMRQREESAVDGFAKEMLRVAGIGEADNLICYGPATLTITSKGLHREPQLIYAIRLLDTHFTNYIYPIFFDNMSTGYKHAGNGMGYSMRPYQIHSNPTSIYLATNLINFNVIYMCLEALIILKTTLSFDVTTNRVQYLVVVARYLKILLNKQSGKQKRSLSPYDLAQIRVVLWIRNSKVNWVRQSQLALLVLSKPYWLPA</sequence>
<reference evidence="1 2" key="1">
    <citation type="journal article" date="2015" name="Genome Biol. Evol.">
        <title>Phylogenomic analyses indicate that early fungi evolved digesting cell walls of algal ancestors of land plants.</title>
        <authorList>
            <person name="Chang Y."/>
            <person name="Wang S."/>
            <person name="Sekimoto S."/>
            <person name="Aerts A.L."/>
            <person name="Choi C."/>
            <person name="Clum A."/>
            <person name="LaButti K.M."/>
            <person name="Lindquist E.A."/>
            <person name="Yee Ngan C."/>
            <person name="Ohm R.A."/>
            <person name="Salamov A.A."/>
            <person name="Grigoriev I.V."/>
            <person name="Spatafora J.W."/>
            <person name="Berbee M.L."/>
        </authorList>
    </citation>
    <scope>NUCLEOTIDE SEQUENCE [LARGE SCALE GENOMIC DNA]</scope>
    <source>
        <strain evidence="1 2">NRRL 28638</strain>
    </source>
</reference>
<organism evidence="1 2">
    <name type="scientific">Conidiobolus coronatus (strain ATCC 28846 / CBS 209.66 / NRRL 28638)</name>
    <name type="common">Delacroixia coronata</name>
    <dbReference type="NCBI Taxonomy" id="796925"/>
    <lineage>
        <taxon>Eukaryota</taxon>
        <taxon>Fungi</taxon>
        <taxon>Fungi incertae sedis</taxon>
        <taxon>Zoopagomycota</taxon>
        <taxon>Entomophthoromycotina</taxon>
        <taxon>Entomophthoromycetes</taxon>
        <taxon>Entomophthorales</taxon>
        <taxon>Ancylistaceae</taxon>
        <taxon>Conidiobolus</taxon>
    </lineage>
</organism>
<dbReference type="EMBL" id="KQ964570">
    <property type="protein sequence ID" value="KXN68568.1"/>
    <property type="molecule type" value="Genomic_DNA"/>
</dbReference>
<gene>
    <name evidence="1" type="ORF">CONCODRAFT_9164</name>
</gene>
<evidence type="ECO:0000313" key="1">
    <source>
        <dbReference type="EMBL" id="KXN68568.1"/>
    </source>
</evidence>
<dbReference type="AlphaFoldDB" id="A0A137P0T9"/>
<dbReference type="Proteomes" id="UP000070444">
    <property type="component" value="Unassembled WGS sequence"/>
</dbReference>